<protein>
    <submittedName>
        <fullName evidence="4">D-2-hydroxyacid dehydrogenase</fullName>
    </submittedName>
</protein>
<evidence type="ECO:0000259" key="3">
    <source>
        <dbReference type="Pfam" id="PF02826"/>
    </source>
</evidence>
<dbReference type="EMBL" id="WTYJ01000001">
    <property type="protein sequence ID" value="MXO98608.1"/>
    <property type="molecule type" value="Genomic_DNA"/>
</dbReference>
<evidence type="ECO:0000256" key="1">
    <source>
        <dbReference type="ARBA" id="ARBA00023002"/>
    </source>
</evidence>
<proteinExistence type="predicted"/>
<dbReference type="Pfam" id="PF02826">
    <property type="entry name" value="2-Hacid_dh_C"/>
    <property type="match status" value="1"/>
</dbReference>
<dbReference type="SUPFAM" id="SSF51735">
    <property type="entry name" value="NAD(P)-binding Rossmann-fold domains"/>
    <property type="match status" value="1"/>
</dbReference>
<dbReference type="SUPFAM" id="SSF52283">
    <property type="entry name" value="Formate/glycerate dehydrogenase catalytic domain-like"/>
    <property type="match status" value="1"/>
</dbReference>
<keyword evidence="1" id="KW-0560">Oxidoreductase</keyword>
<dbReference type="PANTHER" id="PTHR43333">
    <property type="entry name" value="2-HACID_DH_C DOMAIN-CONTAINING PROTEIN"/>
    <property type="match status" value="1"/>
</dbReference>
<keyword evidence="5" id="KW-1185">Reference proteome</keyword>
<comment type="caution">
    <text evidence="4">The sequence shown here is derived from an EMBL/GenBank/DDBJ whole genome shotgun (WGS) entry which is preliminary data.</text>
</comment>
<dbReference type="GO" id="GO:0051287">
    <property type="term" value="F:NAD binding"/>
    <property type="evidence" value="ECO:0007669"/>
    <property type="project" value="InterPro"/>
</dbReference>
<dbReference type="Proteomes" id="UP000469430">
    <property type="component" value="Unassembled WGS sequence"/>
</dbReference>
<evidence type="ECO:0000313" key="4">
    <source>
        <dbReference type="EMBL" id="MXO98608.1"/>
    </source>
</evidence>
<dbReference type="CDD" id="cd05300">
    <property type="entry name" value="2-Hacid_dh_1"/>
    <property type="match status" value="1"/>
</dbReference>
<dbReference type="InterPro" id="IPR036291">
    <property type="entry name" value="NAD(P)-bd_dom_sf"/>
</dbReference>
<dbReference type="PANTHER" id="PTHR43333:SF1">
    <property type="entry name" value="D-ISOMER SPECIFIC 2-HYDROXYACID DEHYDROGENASE NAD-BINDING DOMAIN-CONTAINING PROTEIN"/>
    <property type="match status" value="1"/>
</dbReference>
<sequence>MTIAVLPESLRATLEPRLPAWVVPRWWADVAQMHDLAPQAEIGWFDLHVKPPALRAVELAQDLRWLNCGYAGVDWLPLAELDQRGVALTCGAGLTAIQVAEFAVMGMLTIAKDYRAVVRAQDRHEWLAAAPGTRELAGSRALLLGYGAIGQAIARMLRGFDVDVVPVRSRSGEGALGPDEWRAQLGSFDWIVLALPGTPDTAGIIGAAELAVLRPDAVLINFARADCIDQPALIDSLQQGRIAGAMLDLTDPEPLPADHLLWSLPNAHITMHLSGIPTPASRQRAADRFIRNCDAFHQGVPLEAQVDLLRGY</sequence>
<reference evidence="4 5" key="1">
    <citation type="submission" date="2019-12" db="EMBL/GenBank/DDBJ databases">
        <title>Genomic-based taxomic classification of the family Erythrobacteraceae.</title>
        <authorList>
            <person name="Xu L."/>
        </authorList>
    </citation>
    <scope>NUCLEOTIDE SEQUENCE [LARGE SCALE GENOMIC DNA]</scope>
    <source>
        <strain evidence="4 5">S36</strain>
    </source>
</reference>
<feature type="domain" description="D-isomer specific 2-hydroxyacid dehydrogenase NAD-binding" evidence="3">
    <location>
        <begin position="105"/>
        <end position="274"/>
    </location>
</feature>
<dbReference type="Gene3D" id="3.40.50.720">
    <property type="entry name" value="NAD(P)-binding Rossmann-like Domain"/>
    <property type="match status" value="2"/>
</dbReference>
<dbReference type="RefSeq" id="WP_161390229.1">
    <property type="nucleotide sequence ID" value="NZ_JBHSCP010000001.1"/>
</dbReference>
<name>A0A6I4TVI6_9SPHN</name>
<evidence type="ECO:0000313" key="5">
    <source>
        <dbReference type="Proteomes" id="UP000469430"/>
    </source>
</evidence>
<gene>
    <name evidence="4" type="ORF">GRI97_06355</name>
</gene>
<organism evidence="4 5">
    <name type="scientific">Croceibacterium xixiisoli</name>
    <dbReference type="NCBI Taxonomy" id="1476466"/>
    <lineage>
        <taxon>Bacteria</taxon>
        <taxon>Pseudomonadati</taxon>
        <taxon>Pseudomonadota</taxon>
        <taxon>Alphaproteobacteria</taxon>
        <taxon>Sphingomonadales</taxon>
        <taxon>Erythrobacteraceae</taxon>
        <taxon>Croceibacterium</taxon>
    </lineage>
</organism>
<dbReference type="AlphaFoldDB" id="A0A6I4TVI6"/>
<keyword evidence="2" id="KW-0520">NAD</keyword>
<evidence type="ECO:0000256" key="2">
    <source>
        <dbReference type="ARBA" id="ARBA00023027"/>
    </source>
</evidence>
<dbReference type="OrthoDB" id="9787219at2"/>
<dbReference type="InterPro" id="IPR006140">
    <property type="entry name" value="D-isomer_DH_NAD-bd"/>
</dbReference>
<dbReference type="GO" id="GO:0016491">
    <property type="term" value="F:oxidoreductase activity"/>
    <property type="evidence" value="ECO:0007669"/>
    <property type="project" value="UniProtKB-KW"/>
</dbReference>
<accession>A0A6I4TVI6</accession>